<feature type="domain" description="CBS" evidence="3">
    <location>
        <begin position="177"/>
        <end position="234"/>
    </location>
</feature>
<evidence type="ECO:0000256" key="1">
    <source>
        <dbReference type="ARBA" id="ARBA00023122"/>
    </source>
</evidence>
<dbReference type="GO" id="GO:0006355">
    <property type="term" value="P:regulation of DNA-templated transcription"/>
    <property type="evidence" value="ECO:0007669"/>
    <property type="project" value="InterPro"/>
</dbReference>
<proteinExistence type="predicted"/>
<evidence type="ECO:0000313" key="5">
    <source>
        <dbReference type="Proteomes" id="UP000000641"/>
    </source>
</evidence>
<evidence type="ECO:0000256" key="2">
    <source>
        <dbReference type="PROSITE-ProRule" id="PRU00703"/>
    </source>
</evidence>
<dbReference type="EnsemblBacteria" id="ABL78342">
    <property type="protein sequence ID" value="ABL78342"/>
    <property type="gene ID" value="Tpen_0942"/>
</dbReference>
<dbReference type="GeneID" id="4601071"/>
<dbReference type="HOGENOM" id="CLU_926289_0_0_2"/>
<dbReference type="InterPro" id="IPR036388">
    <property type="entry name" value="WH-like_DNA-bd_sf"/>
</dbReference>
<evidence type="ECO:0000313" key="4">
    <source>
        <dbReference type="EMBL" id="ABL78342.1"/>
    </source>
</evidence>
<dbReference type="PANTHER" id="PTHR43080">
    <property type="entry name" value="CBS DOMAIN-CONTAINING PROTEIN CBSX3, MITOCHONDRIAL"/>
    <property type="match status" value="1"/>
</dbReference>
<dbReference type="EMBL" id="CP000505">
    <property type="protein sequence ID" value="ABL78342.1"/>
    <property type="molecule type" value="Genomic_DNA"/>
</dbReference>
<dbReference type="Proteomes" id="UP000000641">
    <property type="component" value="Chromosome"/>
</dbReference>
<dbReference type="InterPro" id="IPR000644">
    <property type="entry name" value="CBS_dom"/>
</dbReference>
<dbReference type="Pfam" id="PF03444">
    <property type="entry name" value="WHD_HrcA"/>
    <property type="match status" value="1"/>
</dbReference>
<dbReference type="PIRSF" id="PIRSF005063">
    <property type="entry name" value="UCP005063_CBS_MJ1232"/>
    <property type="match status" value="1"/>
</dbReference>
<dbReference type="InterPro" id="IPR016436">
    <property type="entry name" value="UCP005063_CBS"/>
</dbReference>
<dbReference type="KEGG" id="tpe:Tpen_0942"/>
<keyword evidence="5" id="KW-1185">Reference proteome</keyword>
<dbReference type="Gene3D" id="1.10.10.10">
    <property type="entry name" value="Winged helix-like DNA-binding domain superfamily/Winged helix DNA-binding domain"/>
    <property type="match status" value="1"/>
</dbReference>
<protein>
    <submittedName>
        <fullName evidence="4">Signal transduction protein with CBS domains</fullName>
    </submittedName>
</protein>
<dbReference type="STRING" id="368408.Tpen_0942"/>
<reference evidence="5" key="1">
    <citation type="journal article" date="2008" name="J. Bacteriol.">
        <title>Genome sequence of Thermofilum pendens reveals an exceptional loss of biosynthetic pathways without genome reduction.</title>
        <authorList>
            <person name="Anderson I."/>
            <person name="Rodriguez J."/>
            <person name="Susanti D."/>
            <person name="Porat I."/>
            <person name="Reich C."/>
            <person name="Ulrich L.E."/>
            <person name="Elkins J.G."/>
            <person name="Mavromatis K."/>
            <person name="Lykidis A."/>
            <person name="Kim E."/>
            <person name="Thompson L.S."/>
            <person name="Nolan M."/>
            <person name="Land M."/>
            <person name="Copeland A."/>
            <person name="Lapidus A."/>
            <person name="Lucas S."/>
            <person name="Detter C."/>
            <person name="Zhulin I.B."/>
            <person name="Olsen G.J."/>
            <person name="Whitman W."/>
            <person name="Mukhopadhyay B."/>
            <person name="Bristow J."/>
            <person name="Kyrpides N."/>
        </authorList>
    </citation>
    <scope>NUCLEOTIDE SEQUENCE [LARGE SCALE GENOMIC DNA]</scope>
    <source>
        <strain evidence="5">DSM 2475 / Hrk 5</strain>
    </source>
</reference>
<gene>
    <name evidence="4" type="ordered locus">Tpen_0942</name>
</gene>
<dbReference type="SMART" id="SM00116">
    <property type="entry name" value="CBS"/>
    <property type="match status" value="2"/>
</dbReference>
<dbReference type="AlphaFoldDB" id="A1RYR2"/>
<sequence>MDIPRNLFEILVAVVNAYEATGRPVTSSEIAEAVGKSDGTVRNVISALKAMGLVEAKTGPGGGYVPTVKGVEAVKGSLALDKLWEPQRLVVDGRVSRLYVVELDLLALSGPGAKAVLKVAGSMHQVRRGSQVILGPTGGTRLIIHGRVQDVNPARRELLVEVDSMVAVPRLRARDVMTPRPERATRGMSMREVARLIVSRNIRALPVVDEEGVLEGLVSAQHVSKAYADGRLDARVEDYMDRDVATVEPDEDILRIMRIMVERNAGRVVVVDQSGRPQGIITRTDILMALTRLYEVADSFAVQELGD</sequence>
<dbReference type="eggNOG" id="arCOG00610">
    <property type="taxonomic scope" value="Archaea"/>
</dbReference>
<dbReference type="Gene3D" id="3.10.580.10">
    <property type="entry name" value="CBS-domain"/>
    <property type="match status" value="2"/>
</dbReference>
<dbReference type="RefSeq" id="WP_011752607.1">
    <property type="nucleotide sequence ID" value="NC_008698.1"/>
</dbReference>
<dbReference type="SUPFAM" id="SSF46785">
    <property type="entry name" value="Winged helix' DNA-binding domain"/>
    <property type="match status" value="1"/>
</dbReference>
<dbReference type="InterPro" id="IPR051257">
    <property type="entry name" value="Diverse_CBS-Domain"/>
</dbReference>
<accession>A1RYR2</accession>
<keyword evidence="1 2" id="KW-0129">CBS domain</keyword>
<evidence type="ECO:0000259" key="3">
    <source>
        <dbReference type="PROSITE" id="PS51371"/>
    </source>
</evidence>
<name>A1RYR2_THEPD</name>
<dbReference type="GO" id="GO:0003677">
    <property type="term" value="F:DNA binding"/>
    <property type="evidence" value="ECO:0007669"/>
    <property type="project" value="InterPro"/>
</dbReference>
<dbReference type="InterPro" id="IPR046342">
    <property type="entry name" value="CBS_dom_sf"/>
</dbReference>
<dbReference type="PANTHER" id="PTHR43080:SF2">
    <property type="entry name" value="CBS DOMAIN-CONTAINING PROTEIN"/>
    <property type="match status" value="1"/>
</dbReference>
<feature type="domain" description="CBS" evidence="3">
    <location>
        <begin position="240"/>
        <end position="299"/>
    </location>
</feature>
<dbReference type="PROSITE" id="PS51371">
    <property type="entry name" value="CBS"/>
    <property type="match status" value="2"/>
</dbReference>
<dbReference type="OrthoDB" id="64432at2157"/>
<dbReference type="InterPro" id="IPR036390">
    <property type="entry name" value="WH_DNA-bd_sf"/>
</dbReference>
<dbReference type="InterPro" id="IPR005104">
    <property type="entry name" value="WHTH_HrcA_DNA-bd"/>
</dbReference>
<dbReference type="Pfam" id="PF00571">
    <property type="entry name" value="CBS"/>
    <property type="match status" value="2"/>
</dbReference>
<dbReference type="SUPFAM" id="SSF54631">
    <property type="entry name" value="CBS-domain pair"/>
    <property type="match status" value="1"/>
</dbReference>
<organism evidence="4 5">
    <name type="scientific">Thermofilum pendens (strain DSM 2475 / Hrk 5)</name>
    <dbReference type="NCBI Taxonomy" id="368408"/>
    <lineage>
        <taxon>Archaea</taxon>
        <taxon>Thermoproteota</taxon>
        <taxon>Thermoprotei</taxon>
        <taxon>Thermofilales</taxon>
        <taxon>Thermofilaceae</taxon>
        <taxon>Thermofilum</taxon>
    </lineage>
</organism>